<comment type="similarity">
    <text evidence="2">Belongs to the bacterial solute-binding protein 5 family.</text>
</comment>
<dbReference type="Gene3D" id="3.10.105.10">
    <property type="entry name" value="Dipeptide-binding Protein, Domain 3"/>
    <property type="match status" value="1"/>
</dbReference>
<dbReference type="PROSITE" id="PS51318">
    <property type="entry name" value="TAT"/>
    <property type="match status" value="1"/>
</dbReference>
<proteinExistence type="inferred from homology"/>
<comment type="subcellular location">
    <subcellularLocation>
        <location evidence="1">Periplasm</location>
    </subcellularLocation>
</comment>
<evidence type="ECO:0000313" key="7">
    <source>
        <dbReference type="Proteomes" id="UP000255207"/>
    </source>
</evidence>
<evidence type="ECO:0000256" key="4">
    <source>
        <dbReference type="SAM" id="SignalP"/>
    </source>
</evidence>
<feature type="domain" description="Solute-binding protein family 5" evidence="5">
    <location>
        <begin position="74"/>
        <end position="425"/>
    </location>
</feature>
<dbReference type="AlphaFoldDB" id="A0A370L6G9"/>
<dbReference type="Gene3D" id="3.90.76.10">
    <property type="entry name" value="Dipeptide-binding Protein, Domain 1"/>
    <property type="match status" value="1"/>
</dbReference>
<dbReference type="Gene3D" id="3.40.190.10">
    <property type="entry name" value="Periplasmic binding protein-like II"/>
    <property type="match status" value="1"/>
</dbReference>
<sequence>MPNGLSRRSLIASLAATPVALSSSLSWAQAARTLTVGVVSDPVTLDPAMMASFFELSVQFNIHEPLVSVTPEMKIEPGLASVENPDPLTYRFTLKPNLTFHDGTALDAAAVKANFDRMMDPALGSPRRSELAPVDSVEVTGPTTFTIKLKTPYAPFLQVIAIRAGMMVSPTAVKALGADFATKAVGAGPYKVVSWTKNSELVLERFDGYWRGKAPIERIVFRPIADETVRLANLRSSTVQLVDAVPAQTVAALSREANVTLKQSPGIGFNAFSFNCTKAPFDNPAVRRAFVTAIDPQTVLRAVYFGTGSVAYGAIPPSIGWAYDPKFAPYKPSADAAKKLLADAGITSAVPVSITVTNSPAQVRTAEILQAQANQAGFKVEVKQIDATSLITVLRQKDFDLCMSPWSGRTDPDGNMYNYFTKTGPNNFAGYQSDKVTDLLEKARSAPVEAERAKLYREAEAAIAQDAPMLFLAFPATLQASAKTLDWVQYPDGAFRLQFAKFA</sequence>
<keyword evidence="3 4" id="KW-0732">Signal</keyword>
<dbReference type="GO" id="GO:0043190">
    <property type="term" value="C:ATP-binding cassette (ABC) transporter complex"/>
    <property type="evidence" value="ECO:0007669"/>
    <property type="project" value="InterPro"/>
</dbReference>
<dbReference type="GO" id="GO:0030288">
    <property type="term" value="C:outer membrane-bounded periplasmic space"/>
    <property type="evidence" value="ECO:0007669"/>
    <property type="project" value="UniProtKB-ARBA"/>
</dbReference>
<protein>
    <recommendedName>
        <fullName evidence="5">Solute-binding protein family 5 domain-containing protein</fullName>
    </recommendedName>
</protein>
<dbReference type="PANTHER" id="PTHR30290:SF38">
    <property type="entry name" value="D,D-DIPEPTIDE-BINDING PERIPLASMIC PROTEIN DDPA-RELATED"/>
    <property type="match status" value="1"/>
</dbReference>
<dbReference type="EMBL" id="QQTP01000006">
    <property type="protein sequence ID" value="RDJ24716.1"/>
    <property type="molecule type" value="Genomic_DNA"/>
</dbReference>
<accession>A0A370L6G9</accession>
<dbReference type="InterPro" id="IPR039424">
    <property type="entry name" value="SBP_5"/>
</dbReference>
<organism evidence="6 7">
    <name type="scientific">Bosea caraganae</name>
    <dbReference type="NCBI Taxonomy" id="2763117"/>
    <lineage>
        <taxon>Bacteria</taxon>
        <taxon>Pseudomonadati</taxon>
        <taxon>Pseudomonadota</taxon>
        <taxon>Alphaproteobacteria</taxon>
        <taxon>Hyphomicrobiales</taxon>
        <taxon>Boseaceae</taxon>
        <taxon>Bosea</taxon>
    </lineage>
</organism>
<evidence type="ECO:0000259" key="5">
    <source>
        <dbReference type="Pfam" id="PF00496"/>
    </source>
</evidence>
<name>A0A370L6G9_9HYPH</name>
<reference evidence="7" key="1">
    <citation type="submission" date="2018-07" db="EMBL/GenBank/DDBJ databases">
        <authorList>
            <person name="Safronova V.I."/>
            <person name="Chirak E.R."/>
            <person name="Sazanova A.L."/>
        </authorList>
    </citation>
    <scope>NUCLEOTIDE SEQUENCE [LARGE SCALE GENOMIC DNA]</scope>
    <source>
        <strain evidence="7">RCAM04685</strain>
    </source>
</reference>
<dbReference type="InterPro" id="IPR000914">
    <property type="entry name" value="SBP_5_dom"/>
</dbReference>
<comment type="caution">
    <text evidence="6">The sequence shown here is derived from an EMBL/GenBank/DDBJ whole genome shotgun (WGS) entry which is preliminary data.</text>
</comment>
<gene>
    <name evidence="6" type="ORF">DWE98_13670</name>
</gene>
<dbReference type="PIRSF" id="PIRSF002741">
    <property type="entry name" value="MppA"/>
    <property type="match status" value="1"/>
</dbReference>
<evidence type="ECO:0000313" key="6">
    <source>
        <dbReference type="EMBL" id="RDJ24716.1"/>
    </source>
</evidence>
<dbReference type="RefSeq" id="WP_114829812.1">
    <property type="nucleotide sequence ID" value="NZ_QQTO01000033.1"/>
</dbReference>
<feature type="signal peptide" evidence="4">
    <location>
        <begin position="1"/>
        <end position="28"/>
    </location>
</feature>
<evidence type="ECO:0000256" key="1">
    <source>
        <dbReference type="ARBA" id="ARBA00004418"/>
    </source>
</evidence>
<dbReference type="GO" id="GO:1904680">
    <property type="term" value="F:peptide transmembrane transporter activity"/>
    <property type="evidence" value="ECO:0007669"/>
    <property type="project" value="TreeGrafter"/>
</dbReference>
<dbReference type="OrthoDB" id="9803988at2"/>
<dbReference type="GO" id="GO:0015833">
    <property type="term" value="P:peptide transport"/>
    <property type="evidence" value="ECO:0007669"/>
    <property type="project" value="TreeGrafter"/>
</dbReference>
<dbReference type="Pfam" id="PF00496">
    <property type="entry name" value="SBP_bac_5"/>
    <property type="match status" value="1"/>
</dbReference>
<feature type="chain" id="PRO_5030068429" description="Solute-binding protein family 5 domain-containing protein" evidence="4">
    <location>
        <begin position="29"/>
        <end position="503"/>
    </location>
</feature>
<evidence type="ECO:0000256" key="2">
    <source>
        <dbReference type="ARBA" id="ARBA00005695"/>
    </source>
</evidence>
<dbReference type="InterPro" id="IPR006311">
    <property type="entry name" value="TAT_signal"/>
</dbReference>
<dbReference type="SUPFAM" id="SSF53850">
    <property type="entry name" value="Periplasmic binding protein-like II"/>
    <property type="match status" value="1"/>
</dbReference>
<dbReference type="Proteomes" id="UP000255207">
    <property type="component" value="Unassembled WGS sequence"/>
</dbReference>
<dbReference type="InterPro" id="IPR030678">
    <property type="entry name" value="Peptide/Ni-bd"/>
</dbReference>
<dbReference type="PANTHER" id="PTHR30290">
    <property type="entry name" value="PERIPLASMIC BINDING COMPONENT OF ABC TRANSPORTER"/>
    <property type="match status" value="1"/>
</dbReference>
<keyword evidence="7" id="KW-1185">Reference proteome</keyword>
<evidence type="ECO:0000256" key="3">
    <source>
        <dbReference type="ARBA" id="ARBA00022729"/>
    </source>
</evidence>